<dbReference type="Pfam" id="PF08379">
    <property type="entry name" value="Bact_transglu_N"/>
    <property type="match status" value="1"/>
</dbReference>
<reference evidence="2 3" key="1">
    <citation type="submission" date="2018-09" db="EMBL/GenBank/DDBJ databases">
        <title>The draft genome of Acinetobacter spp. strains.</title>
        <authorList>
            <person name="Qin J."/>
            <person name="Feng Y."/>
            <person name="Zong Z."/>
        </authorList>
    </citation>
    <scope>NUCLEOTIDE SEQUENCE [LARGE SCALE GENOMIC DNA]</scope>
    <source>
        <strain evidence="2 3">WCHAc060096</strain>
    </source>
</reference>
<name>A0A3A8F3U8_9GAMM</name>
<dbReference type="RefSeq" id="WP_120369025.1">
    <property type="nucleotide sequence ID" value="NZ_BKYM01000003.1"/>
</dbReference>
<organism evidence="2 3">
    <name type="scientific">Acinetobacter guerrae</name>
    <dbReference type="NCBI Taxonomy" id="1843371"/>
    <lineage>
        <taxon>Bacteria</taxon>
        <taxon>Pseudomonadati</taxon>
        <taxon>Pseudomonadota</taxon>
        <taxon>Gammaproteobacteria</taxon>
        <taxon>Moraxellales</taxon>
        <taxon>Moraxellaceae</taxon>
        <taxon>Acinetobacter</taxon>
    </lineage>
</organism>
<dbReference type="PANTHER" id="PTHR33490">
    <property type="entry name" value="BLR5614 PROTEIN-RELATED"/>
    <property type="match status" value="1"/>
</dbReference>
<sequence>MKLMVNHQTHYSYSENACNSIQYIKMIPQSSHHQYVHYWDISVPGERVLKKDAFNNLWITSSQRFDYQHLTIMAQGIVELHHGGNDSYQANLPLSLFLQPTYATLWDAHMLEFANQFVKMRSLKELIVLAEQILLRVAYCPDATTVQSTAKEAFYAGLGVCQDHAHLMIAMCRALNLPARYVSGYLYDKNAPHLASHAWAEVFLDKQWYCFDVSNQLFEPSSHIYVAIGRDYFDVAPVRGIREKGGVEKMRSTVQVLAC</sequence>
<dbReference type="SMART" id="SM00460">
    <property type="entry name" value="TGc"/>
    <property type="match status" value="1"/>
</dbReference>
<dbReference type="AlphaFoldDB" id="A0A3A8F3U8"/>
<dbReference type="Proteomes" id="UP000269001">
    <property type="component" value="Unassembled WGS sequence"/>
</dbReference>
<evidence type="ECO:0000313" key="3">
    <source>
        <dbReference type="Proteomes" id="UP000269001"/>
    </source>
</evidence>
<dbReference type="EMBL" id="RAXU01000002">
    <property type="protein sequence ID" value="RKG35831.1"/>
    <property type="molecule type" value="Genomic_DNA"/>
</dbReference>
<evidence type="ECO:0000259" key="1">
    <source>
        <dbReference type="SMART" id="SM00460"/>
    </source>
</evidence>
<proteinExistence type="predicted"/>
<dbReference type="InterPro" id="IPR038765">
    <property type="entry name" value="Papain-like_cys_pep_sf"/>
</dbReference>
<accession>A0A3A8F3U8</accession>
<evidence type="ECO:0000313" key="2">
    <source>
        <dbReference type="EMBL" id="RKG35831.1"/>
    </source>
</evidence>
<dbReference type="PANTHER" id="PTHR33490:SF6">
    <property type="entry name" value="SLL1049 PROTEIN"/>
    <property type="match status" value="1"/>
</dbReference>
<dbReference type="SUPFAM" id="SSF54001">
    <property type="entry name" value="Cysteine proteinases"/>
    <property type="match status" value="1"/>
</dbReference>
<gene>
    <name evidence="2" type="ORF">D7V21_02900</name>
</gene>
<dbReference type="InterPro" id="IPR002931">
    <property type="entry name" value="Transglutaminase-like"/>
</dbReference>
<comment type="caution">
    <text evidence="2">The sequence shown here is derived from an EMBL/GenBank/DDBJ whole genome shotgun (WGS) entry which is preliminary data.</text>
</comment>
<keyword evidence="3" id="KW-1185">Reference proteome</keyword>
<feature type="domain" description="Transglutaminase-like" evidence="1">
    <location>
        <begin position="153"/>
        <end position="215"/>
    </location>
</feature>
<dbReference type="Pfam" id="PF01841">
    <property type="entry name" value="Transglut_core"/>
    <property type="match status" value="1"/>
</dbReference>
<protein>
    <submittedName>
        <fullName evidence="2">Transglutaminase family protein</fullName>
    </submittedName>
</protein>
<dbReference type="Gene3D" id="3.10.620.30">
    <property type="match status" value="1"/>
</dbReference>
<dbReference type="InterPro" id="IPR013589">
    <property type="entry name" value="Bac_transglu_N"/>
</dbReference>